<proteinExistence type="predicted"/>
<dbReference type="EMBL" id="MK759854">
    <property type="protein sequence ID" value="QCQ57338.1"/>
    <property type="molecule type" value="Genomic_DNA"/>
</dbReference>
<dbReference type="RefSeq" id="YP_010054251.1">
    <property type="nucleotide sequence ID" value="NC_054650.1"/>
</dbReference>
<dbReference type="Proteomes" id="UP000299095">
    <property type="component" value="Segment"/>
</dbReference>
<organism evidence="1 2">
    <name type="scientific">Shigella phage DS8</name>
    <dbReference type="NCBI Taxonomy" id="2565502"/>
    <lineage>
        <taxon>Viruses</taxon>
        <taxon>Duplodnaviria</taxon>
        <taxon>Heunggongvirae</taxon>
        <taxon>Uroviricota</taxon>
        <taxon>Caudoviricetes</taxon>
        <taxon>Deseoctovirus</taxon>
        <taxon>Deseoctovirus DS8</taxon>
    </lineage>
</organism>
<evidence type="ECO:0000313" key="1">
    <source>
        <dbReference type="EMBL" id="QCQ57338.1"/>
    </source>
</evidence>
<reference evidence="1 2" key="1">
    <citation type="submission" date="2019-04" db="EMBL/GenBank/DDBJ databases">
        <title>The complete genome of Shigella Siphoviridae phage DS8.</title>
        <authorList>
            <person name="Deng Z."/>
            <person name="Lin L."/>
            <person name="Zhang Q."/>
            <person name="Deng X."/>
        </authorList>
    </citation>
    <scope>NUCLEOTIDE SEQUENCE [LARGE SCALE GENOMIC DNA]</scope>
</reference>
<evidence type="ECO:0000313" key="2">
    <source>
        <dbReference type="Proteomes" id="UP000299095"/>
    </source>
</evidence>
<name>A0A4P8MWN3_9CAUD</name>
<sequence length="46" mass="5071">MEGCCYYYFAISNDNVSFGTCFRTAISDSQSLTGKQNPSVEGFFIA</sequence>
<accession>A0A4P8MWN3</accession>
<dbReference type="GeneID" id="64469933"/>
<dbReference type="KEGG" id="vg:64469933"/>
<keyword evidence="2" id="KW-1185">Reference proteome</keyword>
<protein>
    <submittedName>
        <fullName evidence="1">Uncharacterized protein</fullName>
    </submittedName>
</protein>